<dbReference type="PANTHER" id="PTHR35149">
    <property type="entry name" value="SLL5132 PROTEIN"/>
    <property type="match status" value="1"/>
</dbReference>
<organism evidence="2 3">
    <name type="scientific">Alloscardovia venturai</name>
    <dbReference type="NCBI Taxonomy" id="1769421"/>
    <lineage>
        <taxon>Bacteria</taxon>
        <taxon>Bacillati</taxon>
        <taxon>Actinomycetota</taxon>
        <taxon>Actinomycetes</taxon>
        <taxon>Bifidobacteriales</taxon>
        <taxon>Bifidobacteriaceae</taxon>
        <taxon>Alloscardovia</taxon>
    </lineage>
</organism>
<feature type="domain" description="GmrSD restriction endonucleases N-terminal" evidence="1">
    <location>
        <begin position="10"/>
        <end position="256"/>
    </location>
</feature>
<dbReference type="EMBL" id="JBHTHQ010000021">
    <property type="protein sequence ID" value="MFD0705193.1"/>
    <property type="molecule type" value="Genomic_DNA"/>
</dbReference>
<dbReference type="PANTHER" id="PTHR35149:SF1">
    <property type="entry name" value="DUF5655 DOMAIN-CONTAINING PROTEIN"/>
    <property type="match status" value="1"/>
</dbReference>
<keyword evidence="3" id="KW-1185">Reference proteome</keyword>
<comment type="caution">
    <text evidence="2">The sequence shown here is derived from an EMBL/GenBank/DDBJ whole genome shotgun (WGS) entry which is preliminary data.</text>
</comment>
<dbReference type="Proteomes" id="UP001597036">
    <property type="component" value="Unassembled WGS sequence"/>
</dbReference>
<accession>A0ABW2Y8Q9</accession>
<evidence type="ECO:0000313" key="3">
    <source>
        <dbReference type="Proteomes" id="UP001597036"/>
    </source>
</evidence>
<evidence type="ECO:0000313" key="2">
    <source>
        <dbReference type="EMBL" id="MFD0705193.1"/>
    </source>
</evidence>
<protein>
    <submittedName>
        <fullName evidence="2">DUF262 domain-containing protein</fullName>
    </submittedName>
</protein>
<sequence>MAYSPREISIEDIFSGNKRYKIPNFQRDFSWEDSNFDDFLDDLFSSSGINCKVQDFDHDNRYFFGMILVLGDKISSDIDKPYQVIDGQQRLTTMTLFFAAITEIIHTLNDDYRVEFGDRLYATRNKQGKSEQVHRLVNDALNPLLPEKILNLNGAGDLSAKVDIQSDEQKHLLDAYEYIKNILSKKEISMRMHVDIEDLNDALYISILEALGDYLSNSTLICIYNDSLEEANKLFRNLNSRGKKLDPPDLIKNEIFSILEDESQSASTRWMQIEKNIYESEENLQTFIFHFMRGRYKSITKNNLYERFMSRVEPSAESYMEFLESLVQASQYYKIMLNPTDKTEIFGQKKYFSQKDHWQIKSDLEFFNGIDVSQLRILLITLFEVFDKKKMSSAQFRKFIRITALHQCMHVLVHSSANKLTTIYANTSQELLKYRNKENWSTNDVDNAYKEYEAALVGKLPSENFVESVNLTYDAKKLDNSKKGKEYALIKFVLETLAVNRQEQTIKSNKGLKFIYDATIEHIIDRENIKDNASEGWINSLGNLLLLEQGKHYSNVKSEEEKRNMYSKSDITMTNQFFTDFPNFYSDTPNQSGIKESIESRNKSLLKQFDNIVRPPKSE</sequence>
<gene>
    <name evidence="2" type="ORF">ACFQY8_05480</name>
</gene>
<name>A0ABW2Y8Q9_9BIFI</name>
<reference evidence="3" key="1">
    <citation type="journal article" date="2019" name="Int. J. Syst. Evol. Microbiol.">
        <title>The Global Catalogue of Microorganisms (GCM) 10K type strain sequencing project: providing services to taxonomists for standard genome sequencing and annotation.</title>
        <authorList>
            <consortium name="The Broad Institute Genomics Platform"/>
            <consortium name="The Broad Institute Genome Sequencing Center for Infectious Disease"/>
            <person name="Wu L."/>
            <person name="Ma J."/>
        </authorList>
    </citation>
    <scope>NUCLEOTIDE SEQUENCE [LARGE SCALE GENOMIC DNA]</scope>
    <source>
        <strain evidence="3">CCM 8604</strain>
    </source>
</reference>
<evidence type="ECO:0000259" key="1">
    <source>
        <dbReference type="Pfam" id="PF03235"/>
    </source>
</evidence>
<dbReference type="InterPro" id="IPR004919">
    <property type="entry name" value="GmrSD_N"/>
</dbReference>
<dbReference type="Pfam" id="PF03235">
    <property type="entry name" value="GmrSD_N"/>
    <property type="match status" value="1"/>
</dbReference>
<proteinExistence type="predicted"/>
<dbReference type="RefSeq" id="WP_377938888.1">
    <property type="nucleotide sequence ID" value="NZ_JBHTHQ010000021.1"/>
</dbReference>